<organism evidence="1 2">
    <name type="scientific">Eretmocerus hayati</name>
    <dbReference type="NCBI Taxonomy" id="131215"/>
    <lineage>
        <taxon>Eukaryota</taxon>
        <taxon>Metazoa</taxon>
        <taxon>Ecdysozoa</taxon>
        <taxon>Arthropoda</taxon>
        <taxon>Hexapoda</taxon>
        <taxon>Insecta</taxon>
        <taxon>Pterygota</taxon>
        <taxon>Neoptera</taxon>
        <taxon>Endopterygota</taxon>
        <taxon>Hymenoptera</taxon>
        <taxon>Apocrita</taxon>
        <taxon>Proctotrupomorpha</taxon>
        <taxon>Chalcidoidea</taxon>
        <taxon>Aphelinidae</taxon>
        <taxon>Aphelininae</taxon>
        <taxon>Eretmocerus</taxon>
    </lineage>
</organism>
<accession>A0ACC2NY26</accession>
<keyword evidence="2" id="KW-1185">Reference proteome</keyword>
<evidence type="ECO:0000313" key="2">
    <source>
        <dbReference type="Proteomes" id="UP001239111"/>
    </source>
</evidence>
<gene>
    <name evidence="1" type="ORF">QAD02_011477</name>
</gene>
<comment type="caution">
    <text evidence="1">The sequence shown here is derived from an EMBL/GenBank/DDBJ whole genome shotgun (WGS) entry which is preliminary data.</text>
</comment>
<dbReference type="Proteomes" id="UP001239111">
    <property type="component" value="Chromosome 2"/>
</dbReference>
<name>A0ACC2NY26_9HYME</name>
<evidence type="ECO:0000313" key="1">
    <source>
        <dbReference type="EMBL" id="KAJ8675691.1"/>
    </source>
</evidence>
<sequence>MCPALSIEDERCFGGMTFFAQSHPAELCGSNGLPLTPNSITILGKSQFLKTIHHPNLSTYLDVIRSKHERTIVVAEYKGEPLASKENLSHDEIIKIAYQCILGLTHMNSHGLVHGHLSPDNILVDKNKDVQLYNYGLYYMTDHGKNVSFPIGYPKYTAPEVFLCHGTRSIKVDSWSLGMIIAERLLGHTIWSGIKLTQCLRKVLSLIHSENSIFERLSHENNCYDTYEELSPSVKDFINSCLQIHPSMRKTPEELLKLPIFEEYIKKDAREKQESLYENVISRKMDELYYLWQLAGGDMSVELKKQGLIRSRPPILSIPNLVILLGQMFGRRDTAGLLDLRVVKVPLDTLIQRLSHIPYVANYPRLTSQMLVQIEDDLTDAASQLPLVIRERDTEYQFYRIVLYDRLLQIYPITKEAIIREAHKDIPPLVRASVWAALLEISGDIQKRYDMIDKETPTLTDRQIEVDIPRCHQYSELLSSRTGHGRLQRLLKAWVRDNPHYVYWQGLDSLTAPFLFLNFSNEARAFACLSAFIPKYLHKFFLKDNSAVIQEYLGKFSQIIAFHDPQLANHLKSISFVPELFAIPWFLTMFSHVFPIHKILHLWDKLLLGESSFPLFVGLAILKQLRDSLLTSGFNECILLFSDLPEIDIELCVKDSMSMYQRTPASITYRKHQFDQSKATDWMEPEPGTEKMPRISVDDFLELLENTSDKLIVVDIRNNIQFERGAVAGSINVPFTNVQLSNVQIDALGAQAKPLAKNKDKIVVIIGPNDQNNILFADFLMSCDVFGVCSLQGGIYALRSKAPNILVPAH</sequence>
<reference evidence="1" key="1">
    <citation type="submission" date="2023-04" db="EMBL/GenBank/DDBJ databases">
        <title>A chromosome-level genome assembly of the parasitoid wasp Eretmocerus hayati.</title>
        <authorList>
            <person name="Zhong Y."/>
            <person name="Liu S."/>
            <person name="Liu Y."/>
        </authorList>
    </citation>
    <scope>NUCLEOTIDE SEQUENCE</scope>
    <source>
        <strain evidence="1">ZJU_SS_LIU_2023</strain>
    </source>
</reference>
<proteinExistence type="predicted"/>
<protein>
    <submittedName>
        <fullName evidence="1">Uncharacterized protein</fullName>
    </submittedName>
</protein>
<dbReference type="EMBL" id="CM056742">
    <property type="protein sequence ID" value="KAJ8675691.1"/>
    <property type="molecule type" value="Genomic_DNA"/>
</dbReference>